<dbReference type="InterPro" id="IPR036890">
    <property type="entry name" value="HATPase_C_sf"/>
</dbReference>
<name>A0ABT9TZ69_PAEHA</name>
<dbReference type="SUPFAM" id="SSF55874">
    <property type="entry name" value="ATPase domain of HSP90 chaperone/DNA topoisomerase II/histidine kinase"/>
    <property type="match status" value="1"/>
</dbReference>
<feature type="transmembrane region" description="Helical" evidence="12">
    <location>
        <begin position="17"/>
        <end position="40"/>
    </location>
</feature>
<dbReference type="PRINTS" id="PR00344">
    <property type="entry name" value="BCTRLSENSOR"/>
</dbReference>
<dbReference type="RefSeq" id="WP_307201292.1">
    <property type="nucleotide sequence ID" value="NZ_JAUSSU010000002.1"/>
</dbReference>
<comment type="catalytic activity">
    <reaction evidence="1">
        <text>ATP + protein L-histidine = ADP + protein N-phospho-L-histidine.</text>
        <dbReference type="EC" id="2.7.13.3"/>
    </reaction>
</comment>
<evidence type="ECO:0000256" key="7">
    <source>
        <dbReference type="ARBA" id="ARBA00022741"/>
    </source>
</evidence>
<evidence type="ECO:0000259" key="14">
    <source>
        <dbReference type="PROSITE" id="PS50885"/>
    </source>
</evidence>
<keyword evidence="11 12" id="KW-0472">Membrane</keyword>
<evidence type="ECO:0000256" key="4">
    <source>
        <dbReference type="ARBA" id="ARBA00022475"/>
    </source>
</evidence>
<comment type="subcellular location">
    <subcellularLocation>
        <location evidence="2">Cell membrane</location>
        <topology evidence="2">Multi-pass membrane protein</topology>
    </subcellularLocation>
</comment>
<keyword evidence="4" id="KW-1003">Cell membrane</keyword>
<dbReference type="InterPro" id="IPR003660">
    <property type="entry name" value="HAMP_dom"/>
</dbReference>
<evidence type="ECO:0000256" key="2">
    <source>
        <dbReference type="ARBA" id="ARBA00004651"/>
    </source>
</evidence>
<dbReference type="EC" id="2.7.13.3" evidence="3"/>
<evidence type="ECO:0000256" key="5">
    <source>
        <dbReference type="ARBA" id="ARBA00022553"/>
    </source>
</evidence>
<evidence type="ECO:0000256" key="10">
    <source>
        <dbReference type="ARBA" id="ARBA00023012"/>
    </source>
</evidence>
<keyword evidence="6 15" id="KW-0808">Transferase</keyword>
<keyword evidence="8 15" id="KW-0418">Kinase</keyword>
<feature type="domain" description="HAMP" evidence="14">
    <location>
        <begin position="314"/>
        <end position="370"/>
    </location>
</feature>
<proteinExistence type="predicted"/>
<evidence type="ECO:0000256" key="6">
    <source>
        <dbReference type="ARBA" id="ARBA00022679"/>
    </source>
</evidence>
<dbReference type="InterPro" id="IPR003594">
    <property type="entry name" value="HATPase_dom"/>
</dbReference>
<dbReference type="Pfam" id="PF02518">
    <property type="entry name" value="HATPase_c"/>
    <property type="match status" value="1"/>
</dbReference>
<keyword evidence="10" id="KW-0902">Two-component regulatory system</keyword>
<dbReference type="Gene3D" id="3.30.565.10">
    <property type="entry name" value="Histidine kinase-like ATPase, C-terminal domain"/>
    <property type="match status" value="1"/>
</dbReference>
<gene>
    <name evidence="15" type="ORF">J2T15_000802</name>
</gene>
<sequence>MTDLKALYTNLRIKHKLFVLISVIMGVVAVIGVVVQQYAFEFYDEEVYQQSSKALSLSSLSIENELKKMEKLSFMIMTDPTLQVYLRSIKSGGSDYDNYVVRTKIMERMVNIGALDKYILSTQLYDAFDNEYFVGTSSITMFKNRLDQIKAETNPNKGGNTWVAPDSTDNALIAAREIRSFEQLKLDNLGTLAIRIDMEALFSDFAKGMRINSSDAQLIIMQDNKPIYPDPGATDFPINRLPGMGQDSGYETMKVNGKQYFVTYIASTYTDWNYYTLIPFDDIFERIVKVKRTIIVIFAVLFLCIILFSIRFANGIIKPIERLNAKMKKVQLGNFEYAEEPNERALAMDEAGQMHRNFRIMVERINELIHENYVKQLTIRDTEFKALQAQINPHFLYNTLESINWSAKLSNQTHISQMVEALGSLLRTSINLKEPIIPLSKELEIVSHYITIQKYRFEERLDFHIDVPERLLHGSIPKLSLQPIVENAVNYGLEQMIDTCSIRIQAFDENDKLFISVTDNGPGMEEQLVAKLLSGEVKTKGSGLGLKNIEDRIKLLYGDAYGIHVESKVNGGTKVTLMLPYELRDSDV</sequence>
<dbReference type="InterPro" id="IPR010559">
    <property type="entry name" value="Sig_transdc_His_kin_internal"/>
</dbReference>
<dbReference type="EMBL" id="JAUSSU010000002">
    <property type="protein sequence ID" value="MDQ0111369.1"/>
    <property type="molecule type" value="Genomic_DNA"/>
</dbReference>
<reference evidence="15 16" key="1">
    <citation type="submission" date="2023-07" db="EMBL/GenBank/DDBJ databases">
        <title>Sorghum-associated microbial communities from plants grown in Nebraska, USA.</title>
        <authorList>
            <person name="Schachtman D."/>
        </authorList>
    </citation>
    <scope>NUCLEOTIDE SEQUENCE [LARGE SCALE GENOMIC DNA]</scope>
    <source>
        <strain evidence="15 16">CC482</strain>
    </source>
</reference>
<dbReference type="GO" id="GO:0004673">
    <property type="term" value="F:protein histidine kinase activity"/>
    <property type="evidence" value="ECO:0007669"/>
    <property type="project" value="UniProtKB-EC"/>
</dbReference>
<keyword evidence="7" id="KW-0547">Nucleotide-binding</keyword>
<evidence type="ECO:0000256" key="1">
    <source>
        <dbReference type="ARBA" id="ARBA00000085"/>
    </source>
</evidence>
<keyword evidence="12" id="KW-0812">Transmembrane</keyword>
<dbReference type="CDD" id="cd06225">
    <property type="entry name" value="HAMP"/>
    <property type="match status" value="1"/>
</dbReference>
<evidence type="ECO:0000256" key="11">
    <source>
        <dbReference type="ARBA" id="ARBA00023136"/>
    </source>
</evidence>
<keyword evidence="12" id="KW-1133">Transmembrane helix</keyword>
<dbReference type="PROSITE" id="PS50109">
    <property type="entry name" value="HIS_KIN"/>
    <property type="match status" value="1"/>
</dbReference>
<accession>A0ABT9TZ69</accession>
<comment type="caution">
    <text evidence="15">The sequence shown here is derived from an EMBL/GenBank/DDBJ whole genome shotgun (WGS) entry which is preliminary data.</text>
</comment>
<keyword evidence="9" id="KW-0067">ATP-binding</keyword>
<feature type="domain" description="Histidine kinase" evidence="13">
    <location>
        <begin position="481"/>
        <end position="583"/>
    </location>
</feature>
<dbReference type="Proteomes" id="UP001229346">
    <property type="component" value="Unassembled WGS sequence"/>
</dbReference>
<evidence type="ECO:0000313" key="16">
    <source>
        <dbReference type="Proteomes" id="UP001229346"/>
    </source>
</evidence>
<evidence type="ECO:0000256" key="8">
    <source>
        <dbReference type="ARBA" id="ARBA00022777"/>
    </source>
</evidence>
<feature type="transmembrane region" description="Helical" evidence="12">
    <location>
        <begin position="294"/>
        <end position="317"/>
    </location>
</feature>
<evidence type="ECO:0000256" key="12">
    <source>
        <dbReference type="SAM" id="Phobius"/>
    </source>
</evidence>
<protein>
    <recommendedName>
        <fullName evidence="3">histidine kinase</fullName>
        <ecNumber evidence="3">2.7.13.3</ecNumber>
    </recommendedName>
</protein>
<dbReference type="PANTHER" id="PTHR34220">
    <property type="entry name" value="SENSOR HISTIDINE KINASE YPDA"/>
    <property type="match status" value="1"/>
</dbReference>
<dbReference type="InterPro" id="IPR050640">
    <property type="entry name" value="Bact_2-comp_sensor_kinase"/>
</dbReference>
<evidence type="ECO:0000256" key="3">
    <source>
        <dbReference type="ARBA" id="ARBA00012438"/>
    </source>
</evidence>
<dbReference type="Pfam" id="PF06580">
    <property type="entry name" value="His_kinase"/>
    <property type="match status" value="1"/>
</dbReference>
<dbReference type="PROSITE" id="PS50885">
    <property type="entry name" value="HAMP"/>
    <property type="match status" value="1"/>
</dbReference>
<evidence type="ECO:0000259" key="13">
    <source>
        <dbReference type="PROSITE" id="PS50109"/>
    </source>
</evidence>
<keyword evidence="5" id="KW-0597">Phosphoprotein</keyword>
<organism evidence="15 16">
    <name type="scientific">Paenibacillus harenae</name>
    <dbReference type="NCBI Taxonomy" id="306543"/>
    <lineage>
        <taxon>Bacteria</taxon>
        <taxon>Bacillati</taxon>
        <taxon>Bacillota</taxon>
        <taxon>Bacilli</taxon>
        <taxon>Bacillales</taxon>
        <taxon>Paenibacillaceae</taxon>
        <taxon>Paenibacillus</taxon>
    </lineage>
</organism>
<dbReference type="PANTHER" id="PTHR34220:SF7">
    <property type="entry name" value="SENSOR HISTIDINE KINASE YPDA"/>
    <property type="match status" value="1"/>
</dbReference>
<evidence type="ECO:0000256" key="9">
    <source>
        <dbReference type="ARBA" id="ARBA00022840"/>
    </source>
</evidence>
<keyword evidence="16" id="KW-1185">Reference proteome</keyword>
<dbReference type="Gene3D" id="6.10.340.10">
    <property type="match status" value="1"/>
</dbReference>
<dbReference type="InterPro" id="IPR005467">
    <property type="entry name" value="His_kinase_dom"/>
</dbReference>
<evidence type="ECO:0000313" key="15">
    <source>
        <dbReference type="EMBL" id="MDQ0111369.1"/>
    </source>
</evidence>
<dbReference type="InterPro" id="IPR004358">
    <property type="entry name" value="Sig_transdc_His_kin-like_C"/>
</dbReference>
<dbReference type="SMART" id="SM00387">
    <property type="entry name" value="HATPase_c"/>
    <property type="match status" value="1"/>
</dbReference>